<keyword evidence="2" id="KW-1185">Reference proteome</keyword>
<protein>
    <submittedName>
        <fullName evidence="1">Fiber protein</fullName>
    </submittedName>
</protein>
<dbReference type="RefSeq" id="YP_007001521.1">
    <property type="nucleotide sequence ID" value="NC_019443.1"/>
</dbReference>
<name>H8ZN09_9CAUD</name>
<dbReference type="GeneID" id="14005294"/>
<evidence type="ECO:0000313" key="1">
    <source>
        <dbReference type="EMBL" id="AFD02870.1"/>
    </source>
</evidence>
<dbReference type="KEGG" id="vg:14005294"/>
<accession>H8ZN09</accession>
<proteinExistence type="predicted"/>
<dbReference type="EMBL" id="JN371769">
    <property type="protein sequence ID" value="AFD02870.1"/>
    <property type="molecule type" value="Genomic_DNA"/>
</dbReference>
<organism evidence="1 2">
    <name type="scientific">Synechococcus phage metaG-MbCM1</name>
    <dbReference type="NCBI Taxonomy" id="1079999"/>
    <lineage>
        <taxon>Viruses</taxon>
        <taxon>Duplodnaviria</taxon>
        <taxon>Heunggongvirae</taxon>
        <taxon>Uroviricota</taxon>
        <taxon>Caudoviricetes</taxon>
        <taxon>Pantevenvirales</taxon>
        <taxon>Kyanoviridae</taxon>
        <taxon>Galenevirus</taxon>
        <taxon>Galenevirus mbcm1</taxon>
    </lineage>
</organism>
<evidence type="ECO:0000313" key="2">
    <source>
        <dbReference type="Proteomes" id="UP000007597"/>
    </source>
</evidence>
<dbReference type="Proteomes" id="UP000007597">
    <property type="component" value="Segment"/>
</dbReference>
<reference evidence="1 2" key="1">
    <citation type="submission" date="2011-07" db="EMBL/GenBank/DDBJ databases">
        <title>Viral Tagging: a high-throughput approach to explore virus-host interactions.</title>
        <authorList>
            <person name="Deng L."/>
            <person name="Sullivan M.B."/>
            <person name="Poulos B."/>
            <person name="Ignacio Espinoza J.C."/>
        </authorList>
    </citation>
    <scope>NUCLEOTIDE SEQUENCE [LARGE SCALE GENOMIC DNA]</scope>
</reference>
<sequence length="253" mass="26800">MNVVGEENTTIQTFSELVLTDKLTVLGGASNQLESIFAGPVTFQGLSTFTNNVQARKISYYNQDGTVIKQTLLAPALANGQPDFSNITNYDTPSDGDLVYNINWTPGKSLGWIYYGAVWKEFGLTDTGEINIDTFNNTQHIGIGTAAVSGFRVGMLGNAKVDGDLVVTGRGGVGADKYITKTYTGDGTTLTFAVTTYSGTIKHSDDSLLVFLNGVAQIAGTNYTVDSNGANVVFSSGDAPLASDTVHILELPI</sequence>